<dbReference type="Pfam" id="PF24997">
    <property type="entry name" value="PSF1_C"/>
    <property type="match status" value="1"/>
</dbReference>
<dbReference type="InterPro" id="IPR012583">
    <property type="entry name" value="RIX1_N"/>
</dbReference>
<keyword evidence="4" id="KW-0539">Nucleus</keyword>
<dbReference type="InterPro" id="IPR005339">
    <property type="entry name" value="GINS_Psf1"/>
</dbReference>
<feature type="domain" description="Pre-rRNA-processing protein RIX1 N-terminal" evidence="7">
    <location>
        <begin position="216"/>
        <end position="398"/>
    </location>
</feature>
<evidence type="ECO:0000256" key="5">
    <source>
        <dbReference type="SAM" id="MobiDB-lite"/>
    </source>
</evidence>
<dbReference type="Pfam" id="PF08167">
    <property type="entry name" value="RIX1"/>
    <property type="match status" value="1"/>
</dbReference>
<feature type="region of interest" description="Disordered" evidence="5">
    <location>
        <begin position="647"/>
        <end position="671"/>
    </location>
</feature>
<accession>A0AAV2YYZ8</accession>
<name>A0AAV2YYZ8_9STRA</name>
<organism evidence="9 10">
    <name type="scientific">Lagenidium giganteum</name>
    <dbReference type="NCBI Taxonomy" id="4803"/>
    <lineage>
        <taxon>Eukaryota</taxon>
        <taxon>Sar</taxon>
        <taxon>Stramenopiles</taxon>
        <taxon>Oomycota</taxon>
        <taxon>Peronosporomycetes</taxon>
        <taxon>Pythiales</taxon>
        <taxon>Pythiaceae</taxon>
    </lineage>
</organism>
<evidence type="ECO:0000259" key="8">
    <source>
        <dbReference type="Pfam" id="PF24997"/>
    </source>
</evidence>
<dbReference type="GO" id="GO:0000811">
    <property type="term" value="C:GINS complex"/>
    <property type="evidence" value="ECO:0007669"/>
    <property type="project" value="InterPro"/>
</dbReference>
<dbReference type="Proteomes" id="UP001146120">
    <property type="component" value="Unassembled WGS sequence"/>
</dbReference>
<evidence type="ECO:0008006" key="11">
    <source>
        <dbReference type="Google" id="ProtNLM"/>
    </source>
</evidence>
<dbReference type="InterPro" id="IPR016024">
    <property type="entry name" value="ARM-type_fold"/>
</dbReference>
<evidence type="ECO:0000256" key="3">
    <source>
        <dbReference type="ARBA" id="ARBA00022705"/>
    </source>
</evidence>
<dbReference type="Gene3D" id="1.25.10.10">
    <property type="entry name" value="Leucine-rich Repeat Variant"/>
    <property type="match status" value="1"/>
</dbReference>
<dbReference type="PANTHER" id="PTHR12914:SF2">
    <property type="entry name" value="DNA REPLICATION COMPLEX GINS PROTEIN PSF1"/>
    <property type="match status" value="1"/>
</dbReference>
<feature type="compositionally biased region" description="Acidic residues" evidence="5">
    <location>
        <begin position="947"/>
        <end position="968"/>
    </location>
</feature>
<dbReference type="AlphaFoldDB" id="A0AAV2YYZ8"/>
<feature type="compositionally biased region" description="Acidic residues" evidence="5">
    <location>
        <begin position="891"/>
        <end position="903"/>
    </location>
</feature>
<dbReference type="SUPFAM" id="SSF48371">
    <property type="entry name" value="ARM repeat"/>
    <property type="match status" value="1"/>
</dbReference>
<protein>
    <recommendedName>
        <fullName evidence="11">GINS subunit domain-containing protein</fullName>
    </recommendedName>
</protein>
<dbReference type="InterPro" id="IPR021151">
    <property type="entry name" value="GINS_A"/>
</dbReference>
<keyword evidence="10" id="KW-1185">Reference proteome</keyword>
<dbReference type="SUPFAM" id="SSF158573">
    <property type="entry name" value="GINS helical bundle-like"/>
    <property type="match status" value="1"/>
</dbReference>
<proteinExistence type="inferred from homology"/>
<feature type="compositionally biased region" description="Basic residues" evidence="5">
    <location>
        <begin position="657"/>
        <end position="667"/>
    </location>
</feature>
<feature type="compositionally biased region" description="Low complexity" evidence="5">
    <location>
        <begin position="806"/>
        <end position="817"/>
    </location>
</feature>
<feature type="compositionally biased region" description="Basic and acidic residues" evidence="5">
    <location>
        <begin position="904"/>
        <end position="915"/>
    </location>
</feature>
<feature type="compositionally biased region" description="Acidic residues" evidence="5">
    <location>
        <begin position="916"/>
        <end position="927"/>
    </location>
</feature>
<dbReference type="InterPro" id="IPR056783">
    <property type="entry name" value="PSF1_C"/>
</dbReference>
<feature type="compositionally biased region" description="Basic and acidic residues" evidence="5">
    <location>
        <begin position="869"/>
        <end position="883"/>
    </location>
</feature>
<sequence length="968" mass="105911">MALCTKGKELLRELQRSDWLPTYNEDLMRQTVEEVTALHEQIMEKLRVYGDEIEQHQSIHCGLIVNHQCLLRNKRCIMAYLYERTEKIKNLRWETGTIIPPALAPQLNPKEVQFFHAYDQLLTDYMSGYGLDLSADAKPPKDLYVEVRVLKGCGEIMTETGAVNLEANSTHFLRRSKMATEVSAQAVLARNLLSSVLALAFPDALLSDAAAQEAFVTHSAQVEQLLHEHNVFGLVTDGKALDKFQTKLFQLIDEYGLPKDVLVAALRLMRVLLNQCTLEQLEQLMPRVFERVVKIVKHQNDSAVAVAAACDAARSLFRHFELYTPETRKEVFDVVPKLLPALLSQLNALTKVIPVASEQLQLWTSSLELLIEVLRVSPATLRSYAGKIENVCVLALNAHALSAASHEQLALAAQCLAALPCASDKQHAHWKAMVDKCVEMLHQQVDQLSGKRSTAVAQPTGFKAWVKEATDETVLSVYQRANLVSRRMAFTTTVVAACMESRGISEREVQLVLGEVLAEARRAVAVRAQEVGKQTAVSEDGFRLPASVVYGVIGPVHASALAVVAAVVSRAGTCALRQSTKISKLLLLATENVPVDAHSALCDAVTACAQALGASTLDKVGVPMLDHLVARCRTDLEEAQGQANAMAAAAANDKKGKGGGKGKKRKRQTDVSQLVAGAASSLPFLTARTHELLGRNFDATLRSIATCVAVYGCMLPSNVRAAASDVSMLALQWKQQQERKAEGLNLLLMANLVSADAHGAHGAHLVTAMQHWQHAARDPWTLMAKTAGEALLHPRAPPLAIELPDATTAQQQQQRQRNSTFGTHNGTAANRVRGHLDWEKEQAPAADDDDDAMDSDAKSECEPEDEAMAEGKSDEKDAAEPPVKKAKAKEESDEEDEEEDYDDERPASSKTVEEAAKEEEDEDDEEEKDRNSGSKPAAVPSTAAKEDLEEDDDDDEFPDIVDDEPDDD</sequence>
<feature type="domain" description="DNA replication complex GINS protein PSF1 C-terminal" evidence="8">
    <location>
        <begin position="141"/>
        <end position="176"/>
    </location>
</feature>
<evidence type="ECO:0000259" key="7">
    <source>
        <dbReference type="Pfam" id="PF08167"/>
    </source>
</evidence>
<evidence type="ECO:0000313" key="9">
    <source>
        <dbReference type="EMBL" id="DAZ98593.1"/>
    </source>
</evidence>
<dbReference type="CDD" id="cd11710">
    <property type="entry name" value="GINS_A_psf1"/>
    <property type="match status" value="1"/>
</dbReference>
<gene>
    <name evidence="9" type="ORF">N0F65_001012</name>
</gene>
<feature type="compositionally biased region" description="Polar residues" evidence="5">
    <location>
        <begin position="818"/>
        <end position="828"/>
    </location>
</feature>
<reference evidence="9" key="2">
    <citation type="journal article" date="2023" name="Microbiol Resour">
        <title>Decontamination and Annotation of the Draft Genome Sequence of the Oomycete Lagenidium giganteum ARSEF 373.</title>
        <authorList>
            <person name="Morgan W.R."/>
            <person name="Tartar A."/>
        </authorList>
    </citation>
    <scope>NUCLEOTIDE SEQUENCE</scope>
    <source>
        <strain evidence="9">ARSEF 373</strain>
    </source>
</reference>
<evidence type="ECO:0000313" key="10">
    <source>
        <dbReference type="Proteomes" id="UP001146120"/>
    </source>
</evidence>
<comment type="caution">
    <text evidence="9">The sequence shown here is derived from an EMBL/GenBank/DDBJ whole genome shotgun (WGS) entry which is preliminary data.</text>
</comment>
<evidence type="ECO:0000259" key="6">
    <source>
        <dbReference type="Pfam" id="PF05916"/>
    </source>
</evidence>
<dbReference type="EMBL" id="DAKRPA010000102">
    <property type="protein sequence ID" value="DAZ98593.1"/>
    <property type="molecule type" value="Genomic_DNA"/>
</dbReference>
<dbReference type="InterPro" id="IPR011989">
    <property type="entry name" value="ARM-like"/>
</dbReference>
<reference evidence="9" key="1">
    <citation type="submission" date="2022-11" db="EMBL/GenBank/DDBJ databases">
        <authorList>
            <person name="Morgan W.R."/>
            <person name="Tartar A."/>
        </authorList>
    </citation>
    <scope>NUCLEOTIDE SEQUENCE</scope>
    <source>
        <strain evidence="9">ARSEF 373</strain>
    </source>
</reference>
<dbReference type="Gene3D" id="1.20.58.1030">
    <property type="match status" value="1"/>
</dbReference>
<evidence type="ECO:0000256" key="4">
    <source>
        <dbReference type="ARBA" id="ARBA00023242"/>
    </source>
</evidence>
<comment type="similarity">
    <text evidence="2">Belongs to the GINS1/PSF1 family.</text>
</comment>
<comment type="subcellular location">
    <subcellularLocation>
        <location evidence="1">Nucleus</location>
    </subcellularLocation>
</comment>
<dbReference type="Pfam" id="PF05916">
    <property type="entry name" value="Sld5"/>
    <property type="match status" value="1"/>
</dbReference>
<evidence type="ECO:0000256" key="1">
    <source>
        <dbReference type="ARBA" id="ARBA00004123"/>
    </source>
</evidence>
<feature type="region of interest" description="Disordered" evidence="5">
    <location>
        <begin position="806"/>
        <end position="968"/>
    </location>
</feature>
<dbReference type="InterPro" id="IPR036224">
    <property type="entry name" value="GINS_bundle-like_dom_sf"/>
</dbReference>
<dbReference type="GO" id="GO:1902983">
    <property type="term" value="P:DNA strand elongation involved in mitotic DNA replication"/>
    <property type="evidence" value="ECO:0007669"/>
    <property type="project" value="TreeGrafter"/>
</dbReference>
<feature type="domain" description="GINS subunit" evidence="6">
    <location>
        <begin position="55"/>
        <end position="128"/>
    </location>
</feature>
<dbReference type="PANTHER" id="PTHR12914">
    <property type="entry name" value="PARTNER OF SLD5"/>
    <property type="match status" value="1"/>
</dbReference>
<evidence type="ECO:0000256" key="2">
    <source>
        <dbReference type="ARBA" id="ARBA00006677"/>
    </source>
</evidence>
<keyword evidence="3" id="KW-0235">DNA replication</keyword>